<feature type="domain" description="CBP/p300-type HAT" evidence="19">
    <location>
        <begin position="272"/>
        <end position="652"/>
    </location>
</feature>
<feature type="zinc finger region" description="TAZ-type" evidence="14">
    <location>
        <begin position="708"/>
        <end position="789"/>
    </location>
</feature>
<dbReference type="EMBL" id="CAJNOU010000525">
    <property type="protein sequence ID" value="CAF1022408.1"/>
    <property type="molecule type" value="Genomic_DNA"/>
</dbReference>
<dbReference type="PROSITE" id="PS51727">
    <property type="entry name" value="CBP_P300_HAT"/>
    <property type="match status" value="1"/>
</dbReference>
<dbReference type="InterPro" id="IPR036427">
    <property type="entry name" value="Bromodomain-like_sf"/>
</dbReference>
<comment type="subcellular location">
    <subcellularLocation>
        <location evidence="1">Nucleus</location>
    </subcellularLocation>
</comment>
<dbReference type="InterPro" id="IPR031162">
    <property type="entry name" value="CBP_P300_HAT"/>
</dbReference>
<dbReference type="PANTHER" id="PTHR13808">
    <property type="entry name" value="CBP/P300-RELATED"/>
    <property type="match status" value="1"/>
</dbReference>
<dbReference type="GO" id="GO:0031490">
    <property type="term" value="F:chromatin DNA binding"/>
    <property type="evidence" value="ECO:0007669"/>
    <property type="project" value="TreeGrafter"/>
</dbReference>
<keyword evidence="6 14" id="KW-0862">Zinc</keyword>
<reference evidence="20" key="1">
    <citation type="submission" date="2021-02" db="EMBL/GenBank/DDBJ databases">
        <authorList>
            <person name="Nowell W R."/>
        </authorList>
    </citation>
    <scope>NUCLEOTIDE SEQUENCE</scope>
</reference>
<comment type="caution">
    <text evidence="20">The sequence shown here is derived from an EMBL/GenBank/DDBJ whole genome shotgun (WGS) entry which is preliminary data.</text>
</comment>
<dbReference type="SUPFAM" id="SSF57933">
    <property type="entry name" value="TAZ domain"/>
    <property type="match status" value="1"/>
</dbReference>
<dbReference type="InterPro" id="IPR013178">
    <property type="entry name" value="Histone_AcTrfase_Rtt109/CBP"/>
</dbReference>
<evidence type="ECO:0000256" key="8">
    <source>
        <dbReference type="ARBA" id="ARBA00023015"/>
    </source>
</evidence>
<evidence type="ECO:0000256" key="9">
    <source>
        <dbReference type="ARBA" id="ARBA00023117"/>
    </source>
</evidence>
<feature type="compositionally biased region" description="Acidic residues" evidence="15">
    <location>
        <begin position="519"/>
        <end position="531"/>
    </location>
</feature>
<dbReference type="SMART" id="SM00551">
    <property type="entry name" value="ZnF_TAZ"/>
    <property type="match status" value="1"/>
</dbReference>
<dbReference type="Pfam" id="PF06001">
    <property type="entry name" value="RING_CBP-p300"/>
    <property type="match status" value="1"/>
</dbReference>
<dbReference type="GO" id="GO:0005634">
    <property type="term" value="C:nucleus"/>
    <property type="evidence" value="ECO:0007669"/>
    <property type="project" value="UniProtKB-SubCell"/>
</dbReference>
<evidence type="ECO:0000256" key="4">
    <source>
        <dbReference type="ARBA" id="ARBA00022723"/>
    </source>
</evidence>
<dbReference type="SMART" id="SM00297">
    <property type="entry name" value="BROMO"/>
    <property type="match status" value="1"/>
</dbReference>
<dbReference type="GO" id="GO:0000123">
    <property type="term" value="C:histone acetyltransferase complex"/>
    <property type="evidence" value="ECO:0007669"/>
    <property type="project" value="TreeGrafter"/>
</dbReference>
<feature type="domain" description="Bromo" evidence="17">
    <location>
        <begin position="62"/>
        <end position="134"/>
    </location>
</feature>
<dbReference type="InterPro" id="IPR056484">
    <property type="entry name" value="PHD_P300"/>
</dbReference>
<dbReference type="PROSITE" id="PS50134">
    <property type="entry name" value="ZF_TAZ"/>
    <property type="match status" value="1"/>
</dbReference>
<dbReference type="EC" id="2.3.1.48" evidence="2"/>
<dbReference type="SUPFAM" id="SSF47370">
    <property type="entry name" value="Bromodomain"/>
    <property type="match status" value="1"/>
</dbReference>
<name>A0A813ZSS8_9BILA</name>
<evidence type="ECO:0000256" key="1">
    <source>
        <dbReference type="ARBA" id="ARBA00004123"/>
    </source>
</evidence>
<dbReference type="Pfam" id="PF00439">
    <property type="entry name" value="Bromodomain"/>
    <property type="match status" value="1"/>
</dbReference>
<evidence type="ECO:0000259" key="17">
    <source>
        <dbReference type="PROSITE" id="PS50014"/>
    </source>
</evidence>
<dbReference type="OrthoDB" id="899at2759"/>
<dbReference type="PRINTS" id="PR00503">
    <property type="entry name" value="BROMODOMAIN"/>
</dbReference>
<organism evidence="20 22">
    <name type="scientific">Rotaria sordida</name>
    <dbReference type="NCBI Taxonomy" id="392033"/>
    <lineage>
        <taxon>Eukaryota</taxon>
        <taxon>Metazoa</taxon>
        <taxon>Spiralia</taxon>
        <taxon>Gnathifera</taxon>
        <taxon>Rotifera</taxon>
        <taxon>Eurotatoria</taxon>
        <taxon>Bdelloidea</taxon>
        <taxon>Philodinida</taxon>
        <taxon>Philodinidae</taxon>
        <taxon>Rotaria</taxon>
    </lineage>
</organism>
<dbReference type="InterPro" id="IPR035898">
    <property type="entry name" value="TAZ_dom_sf"/>
</dbReference>
<dbReference type="EMBL" id="CAJNOO010000317">
    <property type="protein sequence ID" value="CAF0903027.1"/>
    <property type="molecule type" value="Genomic_DNA"/>
</dbReference>
<evidence type="ECO:0000256" key="13">
    <source>
        <dbReference type="PROSITE-ProRule" id="PRU00035"/>
    </source>
</evidence>
<keyword evidence="16" id="KW-0472">Membrane</keyword>
<feature type="non-terminal residue" evidence="20">
    <location>
        <position position="1"/>
    </location>
</feature>
<dbReference type="InterPro" id="IPR013083">
    <property type="entry name" value="Znf_RING/FYVE/PHD"/>
</dbReference>
<keyword evidence="10" id="KW-0804">Transcription</keyword>
<dbReference type="AlphaFoldDB" id="A0A813ZSS8"/>
<gene>
    <name evidence="20" type="ORF">RFH988_LOCUS9086</name>
    <name evidence="21" type="ORF">SEV965_LOCUS11870</name>
</gene>
<dbReference type="CDD" id="cd15557">
    <property type="entry name" value="PHD_CBP_p300"/>
    <property type="match status" value="1"/>
</dbReference>
<dbReference type="PROSITE" id="PS50014">
    <property type="entry name" value="BROMODOMAIN_2"/>
    <property type="match status" value="1"/>
</dbReference>
<dbReference type="GO" id="GO:0004402">
    <property type="term" value="F:histone acetyltransferase activity"/>
    <property type="evidence" value="ECO:0007669"/>
    <property type="project" value="InterPro"/>
</dbReference>
<keyword evidence="11" id="KW-0539">Nucleus</keyword>
<keyword evidence="9 13" id="KW-0103">Bromodomain</keyword>
<dbReference type="Proteomes" id="UP000663882">
    <property type="component" value="Unassembled WGS sequence"/>
</dbReference>
<dbReference type="Pfam" id="PF08214">
    <property type="entry name" value="HAT_KAT11"/>
    <property type="match status" value="1"/>
</dbReference>
<feature type="domain" description="TAZ-type" evidence="18">
    <location>
        <begin position="708"/>
        <end position="789"/>
    </location>
</feature>
<evidence type="ECO:0000313" key="21">
    <source>
        <dbReference type="EMBL" id="CAF1022408.1"/>
    </source>
</evidence>
<proteinExistence type="predicted"/>
<evidence type="ECO:0000259" key="18">
    <source>
        <dbReference type="PROSITE" id="PS50134"/>
    </source>
</evidence>
<dbReference type="Pfam" id="PF02135">
    <property type="entry name" value="zf-TAZ"/>
    <property type="match status" value="1"/>
</dbReference>
<protein>
    <recommendedName>
        <fullName evidence="2">histone acetyltransferase</fullName>
        <ecNumber evidence="2">2.3.1.48</ecNumber>
    </recommendedName>
</protein>
<sequence length="824" mass="97257">FPTNSTSTVVMIESDSQLSTSNIMKSIMEQIDASNKQLLKHPVQFTYEDLHTRLEPIIHKMIDSEYSVLFRQPVDPVALNIPDYPTIIKNPMDISTMHNKLLCGEYKNPLQFCDDAWLMFNNAWLFNRRSSRAYKMCTQLSQLFVESIGPVLKELGYCCGQQYIYIPSPMLCYGKQQCCEISRYSIVIIIITILIYHSLIYPMMCIDFVLYVLIRLKLTINDKEKPEIMIDCIVCTRRWHQVCALNLDQIWSEGFICNTCVCQYNIKRKKNCYIAQKLIATDLSSRLEQRINKFLHDKDCNDSRVTIRVLASSDKRCKVKPQLKKYYSNQIVYDNYPYRTKAIFAFQEIEGVDVIFFGMYVQEYDEYCPAPNTRRVYISHLDTVPFFQPKHYRQDVYHEILIGYLDYVKQHGYMYAHMWACPANEDVDYIFNLRPLEQRLPKSKHLHDWFKKMLDRAIAEHIVIDYKDMMKDCLDNQVKTVLDIPYFDSDFWPTTIEESIEKLNQEERRPQDVEVIPTIEDENCNDSIESEDPTKISGKRKSASTHENKNSKKTTNQQELAKTLMSNCTNLLSMIFSTMEKHNEEFFVIRLHDQITSCPATNCTDILIQCDLMDTRNAFLKFARDKNYGFSSLRYAKFSNIALLYDLHASTTHKLTYNYNTCQQKCDICHYCTVWEDFDQYEKFSNKELKHNDEQNLLNNNDKFITNTPLKRQTSIQRSMDALLHALNCCTVNCVNRSCFRYKHVIQHTKDCKEKNRQCNICKQVIFLYWYHAKICMNQNCQVPYCTSLKFFIEKQWTTSLQADRLLMEAMMMQRETNIMLTQT</sequence>
<evidence type="ECO:0000256" key="14">
    <source>
        <dbReference type="PROSITE-ProRule" id="PRU00203"/>
    </source>
</evidence>
<dbReference type="SMART" id="SM01250">
    <property type="entry name" value="KAT11"/>
    <property type="match status" value="1"/>
</dbReference>
<dbReference type="Gene3D" id="1.20.920.10">
    <property type="entry name" value="Bromodomain-like"/>
    <property type="match status" value="1"/>
</dbReference>
<dbReference type="GO" id="GO:0003713">
    <property type="term" value="F:transcription coactivator activity"/>
    <property type="evidence" value="ECO:0007669"/>
    <property type="project" value="TreeGrafter"/>
</dbReference>
<dbReference type="PANTHER" id="PTHR13808:SF1">
    <property type="entry name" value="HISTONE ACETYLTRANSFERASE"/>
    <property type="match status" value="1"/>
</dbReference>
<accession>A0A813ZSS8</accession>
<evidence type="ECO:0000256" key="3">
    <source>
        <dbReference type="ARBA" id="ARBA00022679"/>
    </source>
</evidence>
<dbReference type="Pfam" id="PF23570">
    <property type="entry name" value="PHD_P300"/>
    <property type="match status" value="1"/>
</dbReference>
<dbReference type="Proteomes" id="UP000663889">
    <property type="component" value="Unassembled WGS sequence"/>
</dbReference>
<evidence type="ECO:0000256" key="5">
    <source>
        <dbReference type="ARBA" id="ARBA00022771"/>
    </source>
</evidence>
<feature type="transmembrane region" description="Helical" evidence="16">
    <location>
        <begin position="184"/>
        <end position="214"/>
    </location>
</feature>
<dbReference type="InterPro" id="IPR001487">
    <property type="entry name" value="Bromodomain"/>
</dbReference>
<evidence type="ECO:0000313" key="22">
    <source>
        <dbReference type="Proteomes" id="UP000663882"/>
    </source>
</evidence>
<evidence type="ECO:0000313" key="20">
    <source>
        <dbReference type="EMBL" id="CAF0903027.1"/>
    </source>
</evidence>
<feature type="region of interest" description="Disordered" evidence="15">
    <location>
        <begin position="519"/>
        <end position="557"/>
    </location>
</feature>
<dbReference type="GO" id="GO:0008270">
    <property type="term" value="F:zinc ion binding"/>
    <property type="evidence" value="ECO:0007669"/>
    <property type="project" value="UniProtKB-KW"/>
</dbReference>
<keyword evidence="16" id="KW-1133">Transmembrane helix</keyword>
<dbReference type="GO" id="GO:0005667">
    <property type="term" value="C:transcription regulator complex"/>
    <property type="evidence" value="ECO:0007669"/>
    <property type="project" value="TreeGrafter"/>
</dbReference>
<evidence type="ECO:0000256" key="2">
    <source>
        <dbReference type="ARBA" id="ARBA00013184"/>
    </source>
</evidence>
<evidence type="ECO:0000256" key="7">
    <source>
        <dbReference type="ARBA" id="ARBA00022853"/>
    </source>
</evidence>
<evidence type="ECO:0000256" key="16">
    <source>
        <dbReference type="SAM" id="Phobius"/>
    </source>
</evidence>
<keyword evidence="7" id="KW-0156">Chromatin regulator</keyword>
<dbReference type="Gene3D" id="1.20.1020.10">
    <property type="entry name" value="TAZ domain"/>
    <property type="match status" value="1"/>
</dbReference>
<keyword evidence="16" id="KW-0812">Transmembrane</keyword>
<dbReference type="InterPro" id="IPR000197">
    <property type="entry name" value="Znf_TAZ"/>
</dbReference>
<evidence type="ECO:0000259" key="19">
    <source>
        <dbReference type="PROSITE" id="PS51727"/>
    </source>
</evidence>
<dbReference type="GO" id="GO:0045944">
    <property type="term" value="P:positive regulation of transcription by RNA polymerase II"/>
    <property type="evidence" value="ECO:0007669"/>
    <property type="project" value="TreeGrafter"/>
</dbReference>
<evidence type="ECO:0000256" key="12">
    <source>
        <dbReference type="ARBA" id="ARBA00048017"/>
    </source>
</evidence>
<keyword evidence="4 14" id="KW-0479">Metal-binding</keyword>
<keyword evidence="8" id="KW-0805">Transcription regulation</keyword>
<dbReference type="Gene3D" id="3.30.40.10">
    <property type="entry name" value="Zinc/RING finger domain, C3HC4 (zinc finger)"/>
    <property type="match status" value="1"/>
</dbReference>
<dbReference type="InterPro" id="IPR010303">
    <property type="entry name" value="RING_CBP-p300"/>
</dbReference>
<evidence type="ECO:0000256" key="15">
    <source>
        <dbReference type="SAM" id="MobiDB-lite"/>
    </source>
</evidence>
<evidence type="ECO:0000256" key="6">
    <source>
        <dbReference type="ARBA" id="ARBA00022833"/>
    </source>
</evidence>
<evidence type="ECO:0000256" key="11">
    <source>
        <dbReference type="ARBA" id="ARBA00023242"/>
    </source>
</evidence>
<keyword evidence="5 14" id="KW-0863">Zinc-finger</keyword>
<evidence type="ECO:0000256" key="10">
    <source>
        <dbReference type="ARBA" id="ARBA00023163"/>
    </source>
</evidence>
<comment type="catalytic activity">
    <reaction evidence="12">
        <text>L-lysyl-[protein] + acetyl-CoA = N(6)-acetyl-L-lysyl-[protein] + CoA + H(+)</text>
        <dbReference type="Rhea" id="RHEA:45948"/>
        <dbReference type="Rhea" id="RHEA-COMP:9752"/>
        <dbReference type="Rhea" id="RHEA-COMP:10731"/>
        <dbReference type="ChEBI" id="CHEBI:15378"/>
        <dbReference type="ChEBI" id="CHEBI:29969"/>
        <dbReference type="ChEBI" id="CHEBI:57287"/>
        <dbReference type="ChEBI" id="CHEBI:57288"/>
        <dbReference type="ChEBI" id="CHEBI:61930"/>
        <dbReference type="EC" id="2.3.1.48"/>
    </reaction>
</comment>
<keyword evidence="3" id="KW-0808">Transferase</keyword>